<dbReference type="Pfam" id="PF02378">
    <property type="entry name" value="PTS_EIIC"/>
    <property type="match status" value="1"/>
</dbReference>
<evidence type="ECO:0000259" key="14">
    <source>
        <dbReference type="PROSITE" id="PS51103"/>
    </source>
</evidence>
<evidence type="ECO:0000256" key="7">
    <source>
        <dbReference type="ARBA" id="ARBA00022692"/>
    </source>
</evidence>
<dbReference type="PATRIC" id="fig|1133568.3.peg.1096"/>
<evidence type="ECO:0000256" key="12">
    <source>
        <dbReference type="SAM" id="Phobius"/>
    </source>
</evidence>
<proteinExistence type="predicted"/>
<evidence type="ECO:0000256" key="3">
    <source>
        <dbReference type="ARBA" id="ARBA00022475"/>
    </source>
</evidence>
<keyword evidence="4" id="KW-0762">Sugar transport</keyword>
<organism evidence="15 16">
    <name type="scientific">Brachyspira pilosicoli B2904</name>
    <dbReference type="NCBI Taxonomy" id="1133568"/>
    <lineage>
        <taxon>Bacteria</taxon>
        <taxon>Pseudomonadati</taxon>
        <taxon>Spirochaetota</taxon>
        <taxon>Spirochaetia</taxon>
        <taxon>Brachyspirales</taxon>
        <taxon>Brachyspiraceae</taxon>
        <taxon>Brachyspira</taxon>
    </lineage>
</organism>
<keyword evidence="6" id="KW-0598">Phosphotransferase system</keyword>
<dbReference type="AlphaFoldDB" id="J9UL03"/>
<feature type="transmembrane region" description="Helical" evidence="12">
    <location>
        <begin position="299"/>
        <end position="316"/>
    </location>
</feature>
<evidence type="ECO:0000256" key="11">
    <source>
        <dbReference type="PROSITE-ProRule" id="PRU00421"/>
    </source>
</evidence>
<feature type="transmembrane region" description="Helical" evidence="12">
    <location>
        <begin position="376"/>
        <end position="399"/>
    </location>
</feature>
<dbReference type="PANTHER" id="PTHR30009:SF8">
    <property type="entry name" value="PTS SYSTEM, IIBC COMPONENT"/>
    <property type="match status" value="1"/>
</dbReference>
<feature type="transmembrane region" description="Helical" evidence="12">
    <location>
        <begin position="322"/>
        <end position="346"/>
    </location>
</feature>
<dbReference type="InterPro" id="IPR001996">
    <property type="entry name" value="PTS_IIB_1"/>
</dbReference>
<comment type="subcellular location">
    <subcellularLocation>
        <location evidence="1">Cell membrane</location>
        <topology evidence="1">Multi-pass membrane protein</topology>
    </subcellularLocation>
</comment>
<dbReference type="PROSITE" id="PS51098">
    <property type="entry name" value="PTS_EIIB_TYPE_1"/>
    <property type="match status" value="1"/>
</dbReference>
<evidence type="ECO:0000256" key="8">
    <source>
        <dbReference type="ARBA" id="ARBA00022777"/>
    </source>
</evidence>
<evidence type="ECO:0000256" key="10">
    <source>
        <dbReference type="ARBA" id="ARBA00023136"/>
    </source>
</evidence>
<sequence>MILKNNYLISNILPKIQQLGKSLLIPIGLLSVLGICVVLNEAIKSDNYVNTVWTIFHNLPIIFAICVGYGMSDDEGGGALASFLIYFVSAKVSGLVTGAEAILIANGPEARSFAYVLGIATLSTGSFGGILSGILGAITFKQANNTKFIPAFSFYSGARFVPILACIYGAIWGLILPFIWIPIAKLLLSLSFIANVNPIFSVFFFGTTERLLIPFGLHRILNPVFWYEIGNYTNSLGEIVRGDYNIFIAMLNDGIKSFSNSEYQNAAKFIAGSQAIKMFGLPGAAFAFYKSVKPENRKLALGIYGSAALTSFLTGITEPIEFTFLFIAPLLYIVHSIFTGISFILSYLLGIRMIADGLVTYIGFGVIPGLKGFQTGYLIFIPYGIAWFFIYYFTFKFLVSRHNWQLPGMETLKKGFKDLSFMSNQNKNSNELATKIIEALGSLENISTVGACATRLRVEVFDNTKIDDDKLKELGATNVLHMGEKYIQAIFGGNSQFIANDIKSIIKNNSKNSNL</sequence>
<dbReference type="GO" id="GO:0009401">
    <property type="term" value="P:phosphoenolpyruvate-dependent sugar phosphotransferase system"/>
    <property type="evidence" value="ECO:0007669"/>
    <property type="project" value="UniProtKB-KW"/>
</dbReference>
<evidence type="ECO:0000256" key="5">
    <source>
        <dbReference type="ARBA" id="ARBA00022679"/>
    </source>
</evidence>
<keyword evidence="8" id="KW-0418">Kinase</keyword>
<dbReference type="InterPro" id="IPR003352">
    <property type="entry name" value="PTS_EIIC"/>
</dbReference>
<dbReference type="Pfam" id="PF00367">
    <property type="entry name" value="PTS_EIIB"/>
    <property type="match status" value="1"/>
</dbReference>
<feature type="transmembrane region" description="Helical" evidence="12">
    <location>
        <begin position="83"/>
        <end position="107"/>
    </location>
</feature>
<feature type="domain" description="PTS EIIB type-1" evidence="13">
    <location>
        <begin position="430"/>
        <end position="512"/>
    </location>
</feature>
<keyword evidence="5" id="KW-0808">Transferase</keyword>
<evidence type="ECO:0000256" key="1">
    <source>
        <dbReference type="ARBA" id="ARBA00004651"/>
    </source>
</evidence>
<dbReference type="RefSeq" id="WP_014935809.1">
    <property type="nucleotide sequence ID" value="NC_018607.1"/>
</dbReference>
<feature type="transmembrane region" description="Helical" evidence="12">
    <location>
        <begin position="113"/>
        <end position="140"/>
    </location>
</feature>
<dbReference type="PROSITE" id="PS01035">
    <property type="entry name" value="PTS_EIIB_TYPE_1_CYS"/>
    <property type="match status" value="1"/>
</dbReference>
<evidence type="ECO:0000259" key="13">
    <source>
        <dbReference type="PROSITE" id="PS51098"/>
    </source>
</evidence>
<dbReference type="SUPFAM" id="SSF55604">
    <property type="entry name" value="Glucose permease domain IIB"/>
    <property type="match status" value="1"/>
</dbReference>
<dbReference type="HOGENOM" id="CLU_012312_1_0_12"/>
<dbReference type="InterPro" id="IPR036878">
    <property type="entry name" value="Glu_permease_IIB"/>
</dbReference>
<dbReference type="PANTHER" id="PTHR30009">
    <property type="entry name" value="CYTOCHROME C-TYPE SYNTHESIS PROTEIN AND PTS TRANSMEMBRANE COMPONENT"/>
    <property type="match status" value="1"/>
</dbReference>
<dbReference type="CDD" id="cd00212">
    <property type="entry name" value="PTS_IIB_glc"/>
    <property type="match status" value="1"/>
</dbReference>
<reference evidence="15 16" key="1">
    <citation type="journal article" date="2012" name="BMC Genomics">
        <title>Comparative genomics of Brachyspira pilosicoli strains: genome rearrangements, reductions and correlation of genetic compliment with phenotypic diversity.</title>
        <authorList>
            <person name="Mappley L.J."/>
            <person name="Black M.L."/>
            <person name="Abuoun M."/>
            <person name="Darby A.C."/>
            <person name="Woodward M.J."/>
            <person name="Parkhill J."/>
            <person name="Turner A.K."/>
            <person name="Bellgard M.I."/>
            <person name="La T."/>
            <person name="Phillips N.D."/>
            <person name="La Ragione R.M."/>
            <person name="Hampson D.J."/>
        </authorList>
    </citation>
    <scope>NUCLEOTIDE SEQUENCE [LARGE SCALE GENOMIC DNA]</scope>
    <source>
        <strain evidence="15">B2904</strain>
    </source>
</reference>
<dbReference type="PROSITE" id="PS51103">
    <property type="entry name" value="PTS_EIIC_TYPE_1"/>
    <property type="match status" value="1"/>
</dbReference>
<evidence type="ECO:0000256" key="6">
    <source>
        <dbReference type="ARBA" id="ARBA00022683"/>
    </source>
</evidence>
<gene>
    <name evidence="15" type="ORF">B2904_orf1101</name>
</gene>
<name>J9UL03_BRAPL</name>
<dbReference type="InterPro" id="IPR013013">
    <property type="entry name" value="PTS_EIIC_1"/>
</dbReference>
<dbReference type="GO" id="GO:0005886">
    <property type="term" value="C:plasma membrane"/>
    <property type="evidence" value="ECO:0007669"/>
    <property type="project" value="UniProtKB-SubCell"/>
</dbReference>
<evidence type="ECO:0000256" key="2">
    <source>
        <dbReference type="ARBA" id="ARBA00022448"/>
    </source>
</evidence>
<keyword evidence="3" id="KW-1003">Cell membrane</keyword>
<dbReference type="Proteomes" id="UP000007346">
    <property type="component" value="Chromosome"/>
</dbReference>
<dbReference type="GO" id="GO:0016301">
    <property type="term" value="F:kinase activity"/>
    <property type="evidence" value="ECO:0007669"/>
    <property type="project" value="UniProtKB-KW"/>
</dbReference>
<keyword evidence="9 12" id="KW-1133">Transmembrane helix</keyword>
<evidence type="ECO:0000313" key="16">
    <source>
        <dbReference type="Proteomes" id="UP000007346"/>
    </source>
</evidence>
<feature type="transmembrane region" description="Helical" evidence="12">
    <location>
        <begin position="160"/>
        <end position="180"/>
    </location>
</feature>
<dbReference type="EMBL" id="CP003490">
    <property type="protein sequence ID" value="AFR70440.1"/>
    <property type="molecule type" value="Genomic_DNA"/>
</dbReference>
<dbReference type="Gene3D" id="3.30.1360.60">
    <property type="entry name" value="Glucose permease domain IIB"/>
    <property type="match status" value="1"/>
</dbReference>
<keyword evidence="10 12" id="KW-0472">Membrane</keyword>
<keyword evidence="2" id="KW-0813">Transport</keyword>
<feature type="transmembrane region" description="Helical" evidence="12">
    <location>
        <begin position="186"/>
        <end position="205"/>
    </location>
</feature>
<feature type="transmembrane region" description="Helical" evidence="12">
    <location>
        <begin position="353"/>
        <end position="370"/>
    </location>
</feature>
<dbReference type="GO" id="GO:0008982">
    <property type="term" value="F:protein-N(PI)-phosphohistidine-sugar phosphotransferase activity"/>
    <property type="evidence" value="ECO:0007669"/>
    <property type="project" value="InterPro"/>
</dbReference>
<feature type="domain" description="PTS EIIC type-1" evidence="14">
    <location>
        <begin position="10"/>
        <end position="411"/>
    </location>
</feature>
<feature type="transmembrane region" description="Helical" evidence="12">
    <location>
        <begin position="21"/>
        <end position="40"/>
    </location>
</feature>
<accession>J9UL03</accession>
<dbReference type="InterPro" id="IPR050429">
    <property type="entry name" value="PTS_Glucose_EIICBA"/>
</dbReference>
<dbReference type="InterPro" id="IPR018113">
    <property type="entry name" value="PTrfase_EIIB_Cys"/>
</dbReference>
<feature type="transmembrane region" description="Helical" evidence="12">
    <location>
        <begin position="52"/>
        <end position="71"/>
    </location>
</feature>
<evidence type="ECO:0000256" key="4">
    <source>
        <dbReference type="ARBA" id="ARBA00022597"/>
    </source>
</evidence>
<dbReference type="KEGG" id="bpj:B2904_orf1101"/>
<protein>
    <submittedName>
        <fullName evidence="15">PTS system, glucose-specific IIBC subunit</fullName>
    </submittedName>
</protein>
<evidence type="ECO:0000313" key="15">
    <source>
        <dbReference type="EMBL" id="AFR70440.1"/>
    </source>
</evidence>
<dbReference type="GO" id="GO:0090563">
    <property type="term" value="F:protein-phosphocysteine-sugar phosphotransferase activity"/>
    <property type="evidence" value="ECO:0007669"/>
    <property type="project" value="TreeGrafter"/>
</dbReference>
<feature type="active site" description="Phosphocysteine intermediate; for EIIB activity" evidence="11">
    <location>
        <position position="452"/>
    </location>
</feature>
<evidence type="ECO:0000256" key="9">
    <source>
        <dbReference type="ARBA" id="ARBA00022989"/>
    </source>
</evidence>
<keyword evidence="7 12" id="KW-0812">Transmembrane</keyword>